<name>A0A9P1N204_9PELO</name>
<dbReference type="Proteomes" id="UP001152747">
    <property type="component" value="Unassembled WGS sequence"/>
</dbReference>
<keyword evidence="4" id="KW-1185">Reference proteome</keyword>
<comment type="caution">
    <text evidence="3">The sequence shown here is derived from an EMBL/GenBank/DDBJ whole genome shotgun (WGS) entry which is preliminary data.</text>
</comment>
<dbReference type="Pfam" id="PF12816">
    <property type="entry name" value="TPR_Vps8"/>
    <property type="match status" value="1"/>
</dbReference>
<dbReference type="GO" id="GO:0034058">
    <property type="term" value="P:endosomal vesicle fusion"/>
    <property type="evidence" value="ECO:0007669"/>
    <property type="project" value="TreeGrafter"/>
</dbReference>
<dbReference type="InterPro" id="IPR015943">
    <property type="entry name" value="WD40/YVTN_repeat-like_dom_sf"/>
</dbReference>
<accession>A0A9P1N204</accession>
<dbReference type="PANTHER" id="PTHR12616">
    <property type="entry name" value="VACUOLAR PROTEIN SORTING VPS41"/>
    <property type="match status" value="1"/>
</dbReference>
<evidence type="ECO:0000313" key="4">
    <source>
        <dbReference type="Proteomes" id="UP001152747"/>
    </source>
</evidence>
<dbReference type="OrthoDB" id="289913at2759"/>
<dbReference type="EMBL" id="CANHGI010000004">
    <property type="protein sequence ID" value="CAI5446978.1"/>
    <property type="molecule type" value="Genomic_DNA"/>
</dbReference>
<dbReference type="GO" id="GO:0005770">
    <property type="term" value="C:late endosome"/>
    <property type="evidence" value="ECO:0007669"/>
    <property type="project" value="TreeGrafter"/>
</dbReference>
<evidence type="ECO:0000313" key="3">
    <source>
        <dbReference type="EMBL" id="CAI5446978.1"/>
    </source>
</evidence>
<dbReference type="Gene3D" id="2.130.10.10">
    <property type="entry name" value="YVTN repeat-like/Quinoprotein amine dehydrogenase"/>
    <property type="match status" value="1"/>
</dbReference>
<gene>
    <name evidence="3" type="ORF">CAMP_LOCUS9615</name>
</gene>
<protein>
    <recommendedName>
        <fullName evidence="2">Vacuolar protein sorting-associated protein 8 central domain-containing protein</fullName>
    </recommendedName>
</protein>
<dbReference type="Pfam" id="PF23410">
    <property type="entry name" value="Beta-prop_VPS8"/>
    <property type="match status" value="1"/>
</dbReference>
<reference evidence="3" key="1">
    <citation type="submission" date="2022-11" db="EMBL/GenBank/DDBJ databases">
        <authorList>
            <person name="Kikuchi T."/>
        </authorList>
    </citation>
    <scope>NUCLEOTIDE SEQUENCE</scope>
    <source>
        <strain evidence="3">PS1010</strain>
    </source>
</reference>
<dbReference type="AlphaFoldDB" id="A0A9P1N204"/>
<comment type="similarity">
    <text evidence="1">Belongs to the VPS8 family.</text>
</comment>
<proteinExistence type="inferred from homology"/>
<dbReference type="GO" id="GO:0030897">
    <property type="term" value="C:HOPS complex"/>
    <property type="evidence" value="ECO:0007669"/>
    <property type="project" value="TreeGrafter"/>
</dbReference>
<dbReference type="InterPro" id="IPR045111">
    <property type="entry name" value="Vps41/Vps8"/>
</dbReference>
<sequence>MSSKGSGTEDVEDWLDIGNRAESTTSLNLDDVLVEIENLEDGLSEDTYTITEDDDGVYCESPSLDSDYTYHLDSDVVIHSHQSISRQIAAIRVKSGPPVAIAEKNGQIAIVTSKGHVQIFDLDGKLDRYYQGGEEAAACLAFSLDSKYLAVGFSKGTVKILNVKSGAIDLIIQPACQPGLGILQILYITGATSFLTLDTGGSVYELRVKTNFAGKRKSSMRCVFSGCNGEVVNMRMLPHAMLALLTVSKLLLVSTRFGGKILGTFAYRYSFHAPPLFTFWQAAKTLKICVTRGKTMNVMRLASSSTKSATLLKTLELPVDLVATHWISRDLVIGVDENGASWQIEIEKGKVGRANVDEIEIVFATSDFKGLATGSRVSEAMFHIADRVCYQSIQPATSTPDRLIILSHDGLKICETVTEWEQLERFRENDDEISAALYLLDVVKGKRKAAEVFRNEAPNLLRDSCRKLLDCCQNGCDAGKVAQLTAHYRKYIKIILKIAISAKFFDVIYQEVWSKISLDQISKSIFFEFLDDFVLDGLMFDMPPAILREYLENLANLSHFSQFQLAVVRFPIYSIDIHQVMTICRANSLYDGIIYVMNNALMDYISPLEEMLDAIAAFAGNEVLSDNQIECGNRLLLYLNCCLAGRAYPIGSLPKNGETTVPLEIYRCITSLRGKDGKTEENYPYLRLLLQFDPQQFVHVISTVADAKLFQTDGRLQRITDTIGLICVSLRKEQPLVHFLLLVVQLTERGLIAPPVEMVQDAIISLLRIATWQSGLAEPAIIGMLRAVGGIDRTLVLRAAQAPIRPTISSFLYLSERRFLDLLKSYIDPPKHVIFASIDQILQLTDLTSQESAEIARFLRENLRILQRLDAESTAKMMIQHGFLDWLRTSQEFPLIRAILRQRQAAKLAQISGDDELDEQLFGVFFEGSLKEKTIDDAELLRVLRFWSPTGSRSDFCLNLVAQRAPEFTEAEVFLLESRGHVERGFERLFAMLEAGEDLVRWLDECLNFCCRHSTHQNSNAWMIQIFRHVASGKNSEENLNEKLKMLVRRIIDSGTEHAEHLVTSLLDCRAFSAAPLSENLEIVNEILASCEYEKRLLQNVLRVQNAENSALNRELYGFIGRRAEITDSGECATCQGALTKSAYVFRCGHFQHIECATSSTKLCPCQDNLKEHQLHRLWTTSQSTMGPATRKRDIFAEWSTPLDLLPKNR</sequence>
<dbReference type="InterPro" id="IPR011047">
    <property type="entry name" value="Quinoprotein_ADH-like_sf"/>
</dbReference>
<organism evidence="3 4">
    <name type="scientific">Caenorhabditis angaria</name>
    <dbReference type="NCBI Taxonomy" id="860376"/>
    <lineage>
        <taxon>Eukaryota</taxon>
        <taxon>Metazoa</taxon>
        <taxon>Ecdysozoa</taxon>
        <taxon>Nematoda</taxon>
        <taxon>Chromadorea</taxon>
        <taxon>Rhabditida</taxon>
        <taxon>Rhabditina</taxon>
        <taxon>Rhabditomorpha</taxon>
        <taxon>Rhabditoidea</taxon>
        <taxon>Rhabditidae</taxon>
        <taxon>Peloderinae</taxon>
        <taxon>Caenorhabditis</taxon>
    </lineage>
</organism>
<dbReference type="PANTHER" id="PTHR12616:SF8">
    <property type="entry name" value="VACUOLAR PROTEIN SORTING-ASSOCIATED PROTEIN 8 HOMOLOG"/>
    <property type="match status" value="1"/>
</dbReference>
<feature type="domain" description="Vacuolar protein sorting-associated protein 8 central" evidence="2">
    <location>
        <begin position="525"/>
        <end position="703"/>
    </location>
</feature>
<dbReference type="SUPFAM" id="SSF50998">
    <property type="entry name" value="Quinoprotein alcohol dehydrogenase-like"/>
    <property type="match status" value="1"/>
</dbReference>
<evidence type="ECO:0000259" key="2">
    <source>
        <dbReference type="Pfam" id="PF12816"/>
    </source>
</evidence>
<dbReference type="GO" id="GO:0006623">
    <property type="term" value="P:protein targeting to vacuole"/>
    <property type="evidence" value="ECO:0007669"/>
    <property type="project" value="InterPro"/>
</dbReference>
<dbReference type="InterPro" id="IPR025941">
    <property type="entry name" value="Vps8_central_dom"/>
</dbReference>
<evidence type="ECO:0000256" key="1">
    <source>
        <dbReference type="ARBA" id="ARBA00009422"/>
    </source>
</evidence>